<dbReference type="EMBL" id="JAEAOA010002185">
    <property type="protein sequence ID" value="KAK3584979.1"/>
    <property type="molecule type" value="Genomic_DNA"/>
</dbReference>
<accession>A0AAE0S4F2</accession>
<reference evidence="2" key="3">
    <citation type="submission" date="2023-05" db="EMBL/GenBank/DDBJ databases">
        <authorList>
            <person name="Smith C.H."/>
        </authorList>
    </citation>
    <scope>NUCLEOTIDE SEQUENCE</scope>
    <source>
        <strain evidence="2">CHS0354</strain>
        <tissue evidence="2">Mantle</tissue>
    </source>
</reference>
<sequence length="150" mass="17100">MFTRDAITAAVACSCLFFMVANQSVNACSCYEAIDANETCLAKEIWEITVTTKERREARGDDIHYQLYGFHFNNVTRSFMNYEEGNEAYFKISYHSSCIFNFTNNATYFIAAESTSAGHSPVKICNKEGNSAKYCKRIRLLVKMQKTKTE</sequence>
<gene>
    <name evidence="2" type="ORF">CHS0354_037349</name>
</gene>
<evidence type="ECO:0000256" key="1">
    <source>
        <dbReference type="SAM" id="SignalP"/>
    </source>
</evidence>
<feature type="chain" id="PRO_5041951161" evidence="1">
    <location>
        <begin position="28"/>
        <end position="150"/>
    </location>
</feature>
<protein>
    <submittedName>
        <fullName evidence="2">Uncharacterized protein</fullName>
    </submittedName>
</protein>
<reference evidence="2" key="1">
    <citation type="journal article" date="2021" name="Genome Biol. Evol.">
        <title>A High-Quality Reference Genome for a Parasitic Bivalve with Doubly Uniparental Inheritance (Bivalvia: Unionida).</title>
        <authorList>
            <person name="Smith C.H."/>
        </authorList>
    </citation>
    <scope>NUCLEOTIDE SEQUENCE</scope>
    <source>
        <strain evidence="2">CHS0354</strain>
    </source>
</reference>
<organism evidence="2 3">
    <name type="scientific">Potamilus streckersoni</name>
    <dbReference type="NCBI Taxonomy" id="2493646"/>
    <lineage>
        <taxon>Eukaryota</taxon>
        <taxon>Metazoa</taxon>
        <taxon>Spiralia</taxon>
        <taxon>Lophotrochozoa</taxon>
        <taxon>Mollusca</taxon>
        <taxon>Bivalvia</taxon>
        <taxon>Autobranchia</taxon>
        <taxon>Heteroconchia</taxon>
        <taxon>Palaeoheterodonta</taxon>
        <taxon>Unionida</taxon>
        <taxon>Unionoidea</taxon>
        <taxon>Unionidae</taxon>
        <taxon>Ambleminae</taxon>
        <taxon>Lampsilini</taxon>
        <taxon>Potamilus</taxon>
    </lineage>
</organism>
<reference evidence="2" key="2">
    <citation type="journal article" date="2021" name="Genome Biol. Evol.">
        <title>Developing a high-quality reference genome for a parasitic bivalve with doubly uniparental inheritance (Bivalvia: Unionida).</title>
        <authorList>
            <person name="Smith C.H."/>
        </authorList>
    </citation>
    <scope>NUCLEOTIDE SEQUENCE</scope>
    <source>
        <strain evidence="2">CHS0354</strain>
        <tissue evidence="2">Mantle</tissue>
    </source>
</reference>
<keyword evidence="3" id="KW-1185">Reference proteome</keyword>
<evidence type="ECO:0000313" key="2">
    <source>
        <dbReference type="EMBL" id="KAK3584979.1"/>
    </source>
</evidence>
<evidence type="ECO:0000313" key="3">
    <source>
        <dbReference type="Proteomes" id="UP001195483"/>
    </source>
</evidence>
<keyword evidence="1" id="KW-0732">Signal</keyword>
<proteinExistence type="predicted"/>
<feature type="signal peptide" evidence="1">
    <location>
        <begin position="1"/>
        <end position="27"/>
    </location>
</feature>
<dbReference type="Proteomes" id="UP001195483">
    <property type="component" value="Unassembled WGS sequence"/>
</dbReference>
<comment type="caution">
    <text evidence="2">The sequence shown here is derived from an EMBL/GenBank/DDBJ whole genome shotgun (WGS) entry which is preliminary data.</text>
</comment>
<dbReference type="AlphaFoldDB" id="A0AAE0S4F2"/>
<name>A0AAE0S4F2_9BIVA</name>